<dbReference type="KEGG" id="pvac:HC248_01501"/>
<keyword evidence="2" id="KW-1185">Reference proteome</keyword>
<accession>A0A6H2H8J9</accession>
<dbReference type="AlphaFoldDB" id="A0A6H2H8J9"/>
<dbReference type="EMBL" id="CP051461">
    <property type="protein sequence ID" value="QJC56199.1"/>
    <property type="molecule type" value="Genomic_DNA"/>
</dbReference>
<evidence type="ECO:0000313" key="2">
    <source>
        <dbReference type="Proteomes" id="UP000502041"/>
    </source>
</evidence>
<reference evidence="1 2" key="1">
    <citation type="submission" date="2020-04" db="EMBL/GenBank/DDBJ databases">
        <title>Complete genome of a Psychrophilic, Marine, Gas Vacuolate Bacterium Polaromonas vacuolata KCTC 22033T.</title>
        <authorList>
            <person name="Hwang K."/>
            <person name="Kim K.M."/>
        </authorList>
    </citation>
    <scope>NUCLEOTIDE SEQUENCE [LARGE SCALE GENOMIC DNA]</scope>
    <source>
        <strain evidence="1 2">KCTC 22033</strain>
    </source>
</reference>
<gene>
    <name evidence="1" type="ORF">HC248_01501</name>
</gene>
<dbReference type="RefSeq" id="WP_168921942.1">
    <property type="nucleotide sequence ID" value="NZ_CP051461.1"/>
</dbReference>
<organism evidence="1 2">
    <name type="scientific">Polaromonas vacuolata</name>
    <dbReference type="NCBI Taxonomy" id="37448"/>
    <lineage>
        <taxon>Bacteria</taxon>
        <taxon>Pseudomonadati</taxon>
        <taxon>Pseudomonadota</taxon>
        <taxon>Betaproteobacteria</taxon>
        <taxon>Burkholderiales</taxon>
        <taxon>Comamonadaceae</taxon>
        <taxon>Polaromonas</taxon>
    </lineage>
</organism>
<proteinExistence type="predicted"/>
<protein>
    <submittedName>
        <fullName evidence="1">Uncharacterized protein</fullName>
    </submittedName>
</protein>
<evidence type="ECO:0000313" key="1">
    <source>
        <dbReference type="EMBL" id="QJC56199.1"/>
    </source>
</evidence>
<sequence length="80" mass="9000">MPIRYKKNQALFEGVATVDDAEGLQQWLKHKPHATVHLTACSHLHSANLQVLMAAGNRIAAWPDDTDLHCWLETLLSDKK</sequence>
<dbReference type="Proteomes" id="UP000502041">
    <property type="component" value="Chromosome"/>
</dbReference>
<name>A0A6H2H8J9_9BURK</name>